<dbReference type="AlphaFoldDB" id="A0A1F8ECB5"/>
<comment type="caution">
    <text evidence="1">The sequence shown here is derived from an EMBL/GenBank/DDBJ whole genome shotgun (WGS) entry which is preliminary data.</text>
</comment>
<reference evidence="1 2" key="1">
    <citation type="journal article" date="2016" name="Nat. Commun.">
        <title>Thousands of microbial genomes shed light on interconnected biogeochemical processes in an aquifer system.</title>
        <authorList>
            <person name="Anantharaman K."/>
            <person name="Brown C.T."/>
            <person name="Hug L.A."/>
            <person name="Sharon I."/>
            <person name="Castelle C.J."/>
            <person name="Probst A.J."/>
            <person name="Thomas B.C."/>
            <person name="Singh A."/>
            <person name="Wilkins M.J."/>
            <person name="Karaoz U."/>
            <person name="Brodie E.L."/>
            <person name="Williams K.H."/>
            <person name="Hubbard S.S."/>
            <person name="Banfield J.F."/>
        </authorList>
    </citation>
    <scope>NUCLEOTIDE SEQUENCE [LARGE SCALE GENOMIC DNA]</scope>
</reference>
<dbReference type="Proteomes" id="UP000176893">
    <property type="component" value="Unassembled WGS sequence"/>
</dbReference>
<name>A0A1F8ECB5_9BACT</name>
<dbReference type="EMBL" id="MGJB01000017">
    <property type="protein sequence ID" value="OGM98237.1"/>
    <property type="molecule type" value="Genomic_DNA"/>
</dbReference>
<sequence length="75" mass="8984">MIKKFFIRLVNWSEQREDMAKSAFRADQKEQERMARERHEQIMAQRDRKYVSERTIPAEGEILGPSDSAIKEEEK</sequence>
<evidence type="ECO:0000313" key="1">
    <source>
        <dbReference type="EMBL" id="OGM98237.1"/>
    </source>
</evidence>
<proteinExistence type="predicted"/>
<accession>A0A1F8ECB5</accession>
<evidence type="ECO:0000313" key="2">
    <source>
        <dbReference type="Proteomes" id="UP000176893"/>
    </source>
</evidence>
<organism evidence="1 2">
    <name type="scientific">Candidatus Yanofskybacteria bacterium RIFCSPHIGHO2_01_FULL_41_26</name>
    <dbReference type="NCBI Taxonomy" id="1802661"/>
    <lineage>
        <taxon>Bacteria</taxon>
        <taxon>Candidatus Yanofskyibacteriota</taxon>
    </lineage>
</organism>
<dbReference type="STRING" id="1802661.A2649_03020"/>
<gene>
    <name evidence="1" type="ORF">A2649_03020</name>
</gene>
<protein>
    <submittedName>
        <fullName evidence="1">Uncharacterized protein</fullName>
    </submittedName>
</protein>